<accession>A0AAD6ZKR1</accession>
<reference evidence="1" key="1">
    <citation type="submission" date="2023-03" db="EMBL/GenBank/DDBJ databases">
        <title>Massive genome expansion in bonnet fungi (Mycena s.s.) driven by repeated elements and novel gene families across ecological guilds.</title>
        <authorList>
            <consortium name="Lawrence Berkeley National Laboratory"/>
            <person name="Harder C.B."/>
            <person name="Miyauchi S."/>
            <person name="Viragh M."/>
            <person name="Kuo A."/>
            <person name="Thoen E."/>
            <person name="Andreopoulos B."/>
            <person name="Lu D."/>
            <person name="Skrede I."/>
            <person name="Drula E."/>
            <person name="Henrissat B."/>
            <person name="Morin E."/>
            <person name="Kohler A."/>
            <person name="Barry K."/>
            <person name="LaButti K."/>
            <person name="Morin E."/>
            <person name="Salamov A."/>
            <person name="Lipzen A."/>
            <person name="Mereny Z."/>
            <person name="Hegedus B."/>
            <person name="Baldrian P."/>
            <person name="Stursova M."/>
            <person name="Weitz H."/>
            <person name="Taylor A."/>
            <person name="Grigoriev I.V."/>
            <person name="Nagy L.G."/>
            <person name="Martin F."/>
            <person name="Kauserud H."/>
        </authorList>
    </citation>
    <scope>NUCLEOTIDE SEQUENCE</scope>
    <source>
        <strain evidence="1">CBHHK002</strain>
    </source>
</reference>
<organism evidence="1 2">
    <name type="scientific">Mycena albidolilacea</name>
    <dbReference type="NCBI Taxonomy" id="1033008"/>
    <lineage>
        <taxon>Eukaryota</taxon>
        <taxon>Fungi</taxon>
        <taxon>Dikarya</taxon>
        <taxon>Basidiomycota</taxon>
        <taxon>Agaricomycotina</taxon>
        <taxon>Agaricomycetes</taxon>
        <taxon>Agaricomycetidae</taxon>
        <taxon>Agaricales</taxon>
        <taxon>Marasmiineae</taxon>
        <taxon>Mycenaceae</taxon>
        <taxon>Mycena</taxon>
    </lineage>
</organism>
<name>A0AAD6ZKR1_9AGAR</name>
<dbReference type="Proteomes" id="UP001218218">
    <property type="component" value="Unassembled WGS sequence"/>
</dbReference>
<evidence type="ECO:0000313" key="1">
    <source>
        <dbReference type="EMBL" id="KAJ7327494.1"/>
    </source>
</evidence>
<evidence type="ECO:0000313" key="2">
    <source>
        <dbReference type="Proteomes" id="UP001218218"/>
    </source>
</evidence>
<keyword evidence="2" id="KW-1185">Reference proteome</keyword>
<protein>
    <submittedName>
        <fullName evidence="1">Uncharacterized protein</fullName>
    </submittedName>
</protein>
<dbReference type="AlphaFoldDB" id="A0AAD6ZKR1"/>
<gene>
    <name evidence="1" type="ORF">DFH08DRAFT_1026399</name>
</gene>
<dbReference type="EMBL" id="JARIHO010000041">
    <property type="protein sequence ID" value="KAJ7327494.1"/>
    <property type="molecule type" value="Genomic_DNA"/>
</dbReference>
<proteinExistence type="predicted"/>
<comment type="caution">
    <text evidence="1">The sequence shown here is derived from an EMBL/GenBank/DDBJ whole genome shotgun (WGS) entry which is preliminary data.</text>
</comment>
<sequence length="405" mass="44745">MIPFQNPGRRTSVLRQPMSLSGPIRLGRQAAPILVGSASADVSTGCRRGLGTHPAVAAGADADELQVAESRLEQSLRPALDSLKNFRTVLWIFTSCPDQFRWTVETVHGFMSSLALLEDFRLASDVSGFARNYGCSFDRITHLRKLSLTSSDALSLGGLCRSASHMVGNNPHFSALHLATDHHWDHPLLHDFTDFFDTAVQPLRLAELHLFRGNPEMWDTLRAERIPLSELHTDLVVEGLSEYISSYSGLERLTIVNTADEDVDLAQFDRLADNWSFGGHNVGVLEQLHKLQSLRVNVNSVVAGYKPSAQTGGTGRGARPIIKIESDEDGRHLRKQLSKYRGIVIGEIDKSVREFKSRGSRTLGPAILAGCNYYKVEGSEGLYCAVESANLSWPYSYDHPFGKRS</sequence>